<name>A0A7L6BDA2_9ACTN</name>
<feature type="transmembrane region" description="Helical" evidence="1">
    <location>
        <begin position="19"/>
        <end position="36"/>
    </location>
</feature>
<reference evidence="3" key="1">
    <citation type="submission" date="2020-07" db="EMBL/GenBank/DDBJ databases">
        <title>A new Micromonospora strain with potent antibiotic activity isolated from the microbiome of a mid-Atlantic deep-sea sponge.</title>
        <authorList>
            <person name="Back C.R."/>
            <person name="Stennett H.L."/>
            <person name="Williams S.E."/>
            <person name="Wang L."/>
            <person name="Ojeda Gomez J."/>
            <person name="Abdulle O.M."/>
            <person name="Duffy T."/>
            <person name="Hendry K.R."/>
            <person name="Powell D."/>
            <person name="Stach J.E."/>
            <person name="Essex-Lopresti A.E."/>
            <person name="Willis C.L."/>
            <person name="Curnow P."/>
            <person name="Race P.R."/>
        </authorList>
    </citation>
    <scope>NUCLEOTIDE SEQUENCE [LARGE SCALE GENOMIC DNA]</scope>
    <source>
        <strain evidence="3">28ISP2-46</strain>
    </source>
</reference>
<evidence type="ECO:0000313" key="3">
    <source>
        <dbReference type="Proteomes" id="UP000510844"/>
    </source>
</evidence>
<keyword evidence="3" id="KW-1185">Reference proteome</keyword>
<proteinExistence type="predicted"/>
<feature type="transmembrane region" description="Helical" evidence="1">
    <location>
        <begin position="42"/>
        <end position="64"/>
    </location>
</feature>
<dbReference type="KEGG" id="mfeu:H1D33_14495"/>
<dbReference type="EMBL" id="CP059322">
    <property type="protein sequence ID" value="QLQ39923.1"/>
    <property type="molecule type" value="Genomic_DNA"/>
</dbReference>
<evidence type="ECO:0000313" key="2">
    <source>
        <dbReference type="EMBL" id="QLQ39923.1"/>
    </source>
</evidence>
<dbReference type="AlphaFoldDB" id="A0A7L6BDA2"/>
<feature type="transmembrane region" description="Helical" evidence="1">
    <location>
        <begin position="119"/>
        <end position="140"/>
    </location>
</feature>
<dbReference type="RefSeq" id="WP_181572295.1">
    <property type="nucleotide sequence ID" value="NZ_CP059322.2"/>
</dbReference>
<accession>A0A7L6BDA2</accession>
<feature type="transmembrane region" description="Helical" evidence="1">
    <location>
        <begin position="146"/>
        <end position="164"/>
    </location>
</feature>
<gene>
    <name evidence="2" type="ORF">H1D33_14495</name>
</gene>
<protein>
    <submittedName>
        <fullName evidence="2">Uncharacterized protein</fullName>
    </submittedName>
</protein>
<dbReference type="Proteomes" id="UP000510844">
    <property type="component" value="Chromosome"/>
</dbReference>
<evidence type="ECO:0000256" key="1">
    <source>
        <dbReference type="SAM" id="Phobius"/>
    </source>
</evidence>
<keyword evidence="1" id="KW-1133">Transmembrane helix</keyword>
<keyword evidence="1" id="KW-0812">Transmembrane</keyword>
<reference evidence="2 3" key="2">
    <citation type="journal article" date="2021" name="Mar. Drugs">
        <title>A New Micromonospora Strain with Antibiotic Activity Isolated from the Microbiome of a Mid-Atlantic Deep-Sea Sponge.</title>
        <authorList>
            <person name="Back C.R."/>
            <person name="Stennett H.L."/>
            <person name="Williams S.E."/>
            <person name="Wang L."/>
            <person name="Ojeda Gomez J."/>
            <person name="Abdulle O.M."/>
            <person name="Duffy T."/>
            <person name="Neal C."/>
            <person name="Mantell J."/>
            <person name="Jepson M.A."/>
            <person name="Hendry K.R."/>
            <person name="Powell D."/>
            <person name="Stach J.E.M."/>
            <person name="Essex-Lopresti A.E."/>
            <person name="Willis C.L."/>
            <person name="Curnow P."/>
            <person name="Race P.R."/>
        </authorList>
    </citation>
    <scope>NUCLEOTIDE SEQUENCE [LARGE SCALE GENOMIC DNA]</scope>
    <source>
        <strain evidence="2 3">28ISP2-46</strain>
    </source>
</reference>
<organism evidence="2 3">
    <name type="scientific">Micromonospora robiginosa</name>
    <dbReference type="NCBI Taxonomy" id="2749844"/>
    <lineage>
        <taxon>Bacteria</taxon>
        <taxon>Bacillati</taxon>
        <taxon>Actinomycetota</taxon>
        <taxon>Actinomycetes</taxon>
        <taxon>Micromonosporales</taxon>
        <taxon>Micromonosporaceae</taxon>
        <taxon>Micromonospora</taxon>
    </lineage>
</organism>
<keyword evidence="1" id="KW-0472">Membrane</keyword>
<sequence length="180" mass="18747">MAADDRLAPLVRLGPPGPYVIFMIIAALCWLPLRLWDERDGSALVAIVRAGLGGVIWGVFPLVLSRTGRMGRKRRTAAEPERAAGWRVTEVALGSGEPPADEAGRAAVADDLPAVRRGALGGAVVGTLFLGALAALAVAVGWTASAIGFGVVLVAVLAVAVRTARRERRLRARMAPVRGG</sequence>